<dbReference type="PANTHER" id="PTHR20858">
    <property type="entry name" value="PHOSPHOMETHYLPYRIMIDINE KINASE"/>
    <property type="match status" value="1"/>
</dbReference>
<dbReference type="AlphaFoldDB" id="A0A2S4KS67"/>
<evidence type="ECO:0000259" key="1">
    <source>
        <dbReference type="Pfam" id="PF08543"/>
    </source>
</evidence>
<dbReference type="PANTHER" id="PTHR20858:SF17">
    <property type="entry name" value="HYDROXYMETHYLPYRIMIDINE_PHOSPHOMETHYLPYRIMIDINE KINASE THI20-RELATED"/>
    <property type="match status" value="1"/>
</dbReference>
<comment type="caution">
    <text evidence="2">The sequence shown here is derived from an EMBL/GenBank/DDBJ whole genome shotgun (WGS) entry which is preliminary data.</text>
</comment>
<dbReference type="OrthoDB" id="10028886at2759"/>
<keyword evidence="2" id="KW-0418">Kinase</keyword>
<dbReference type="GO" id="GO:0005829">
    <property type="term" value="C:cytosol"/>
    <property type="evidence" value="ECO:0007669"/>
    <property type="project" value="TreeGrafter"/>
</dbReference>
<dbReference type="Pfam" id="PF08543">
    <property type="entry name" value="Phos_pyr_kin"/>
    <property type="match status" value="1"/>
</dbReference>
<evidence type="ECO:0000313" key="3">
    <source>
        <dbReference type="Proteomes" id="UP000237481"/>
    </source>
</evidence>
<dbReference type="GO" id="GO:0009228">
    <property type="term" value="P:thiamine biosynthetic process"/>
    <property type="evidence" value="ECO:0007669"/>
    <property type="project" value="TreeGrafter"/>
</dbReference>
<dbReference type="SUPFAM" id="SSF53613">
    <property type="entry name" value="Ribokinase-like"/>
    <property type="match status" value="1"/>
</dbReference>
<dbReference type="InterPro" id="IPR029056">
    <property type="entry name" value="Ribokinase-like"/>
</dbReference>
<dbReference type="EMBL" id="PKSG01000756">
    <property type="protein sequence ID" value="POR33024.1"/>
    <property type="molecule type" value="Genomic_DNA"/>
</dbReference>
<dbReference type="InterPro" id="IPR013749">
    <property type="entry name" value="PM/HMP-P_kinase-1"/>
</dbReference>
<gene>
    <name evidence="2" type="ORF">TPAR_06783</name>
</gene>
<accession>A0A2S4KS67</accession>
<dbReference type="STRING" id="94208.A0A2S4KS67"/>
<proteinExistence type="predicted"/>
<dbReference type="Gene3D" id="3.40.1190.20">
    <property type="match status" value="1"/>
</dbReference>
<keyword evidence="3" id="KW-1185">Reference proteome</keyword>
<name>A0A2S4KS67_9HYPO</name>
<dbReference type="GO" id="GO:0008972">
    <property type="term" value="F:phosphomethylpyrimidine kinase activity"/>
    <property type="evidence" value="ECO:0007669"/>
    <property type="project" value="TreeGrafter"/>
</dbReference>
<sequence>MARGRVLLIAGSDSSGGAGGSGLEAGQKVLAAHGCYAMTATTALTVQNTTGVKGIHVIPAEFVERQVEACLEDVGADVITTGGLTPSKAPTGWWSRVKGMS</sequence>
<evidence type="ECO:0000313" key="2">
    <source>
        <dbReference type="EMBL" id="POR33024.1"/>
    </source>
</evidence>
<organism evidence="2 3">
    <name type="scientific">Tolypocladium paradoxum</name>
    <dbReference type="NCBI Taxonomy" id="94208"/>
    <lineage>
        <taxon>Eukaryota</taxon>
        <taxon>Fungi</taxon>
        <taxon>Dikarya</taxon>
        <taxon>Ascomycota</taxon>
        <taxon>Pezizomycotina</taxon>
        <taxon>Sordariomycetes</taxon>
        <taxon>Hypocreomycetidae</taxon>
        <taxon>Hypocreales</taxon>
        <taxon>Ophiocordycipitaceae</taxon>
        <taxon>Tolypocladium</taxon>
    </lineage>
</organism>
<dbReference type="GO" id="GO:0008902">
    <property type="term" value="F:hydroxymethylpyrimidine kinase activity"/>
    <property type="evidence" value="ECO:0007669"/>
    <property type="project" value="TreeGrafter"/>
</dbReference>
<dbReference type="Proteomes" id="UP000237481">
    <property type="component" value="Unassembled WGS sequence"/>
</dbReference>
<keyword evidence="2" id="KW-0808">Transferase</keyword>
<reference evidence="2 3" key="1">
    <citation type="submission" date="2018-01" db="EMBL/GenBank/DDBJ databases">
        <title>Harnessing the power of phylogenomics to disentangle the directionality and signatures of interkingdom host jumping in the parasitic fungal genus Tolypocladium.</title>
        <authorList>
            <person name="Quandt C.A."/>
            <person name="Patterson W."/>
            <person name="Spatafora J.W."/>
        </authorList>
    </citation>
    <scope>NUCLEOTIDE SEQUENCE [LARGE SCALE GENOMIC DNA]</scope>
    <source>
        <strain evidence="2 3">NRBC 100945</strain>
    </source>
</reference>
<protein>
    <submittedName>
        <fullName evidence="2">Hydroxymethylpyrimidine/phosphomethylpyrimidine kinase 2</fullName>
    </submittedName>
</protein>
<feature type="domain" description="Pyridoxamine kinase/Phosphomethylpyrimidine kinase" evidence="1">
    <location>
        <begin position="13"/>
        <end position="87"/>
    </location>
</feature>